<keyword evidence="2 4" id="KW-0472">Membrane</keyword>
<dbReference type="SUPFAM" id="SSF48452">
    <property type="entry name" value="TPR-like"/>
    <property type="match status" value="1"/>
</dbReference>
<dbReference type="Gene3D" id="3.30.1330.60">
    <property type="entry name" value="OmpA-like domain"/>
    <property type="match status" value="1"/>
</dbReference>
<dbReference type="Pfam" id="PF07676">
    <property type="entry name" value="PD40"/>
    <property type="match status" value="3"/>
</dbReference>
<dbReference type="Gene3D" id="1.25.40.10">
    <property type="entry name" value="Tetratricopeptide repeat domain"/>
    <property type="match status" value="1"/>
</dbReference>
<dbReference type="Gene3D" id="2.120.10.30">
    <property type="entry name" value="TolB, C-terminal domain"/>
    <property type="match status" value="1"/>
</dbReference>
<dbReference type="InterPro" id="IPR006665">
    <property type="entry name" value="OmpA-like"/>
</dbReference>
<dbReference type="InterPro" id="IPR011042">
    <property type="entry name" value="6-blade_b-propeller_TolB-like"/>
</dbReference>
<organism evidence="7 8">
    <name type="scientific">Aureibacter tunicatorum</name>
    <dbReference type="NCBI Taxonomy" id="866807"/>
    <lineage>
        <taxon>Bacteria</taxon>
        <taxon>Pseudomonadati</taxon>
        <taxon>Bacteroidota</taxon>
        <taxon>Cytophagia</taxon>
        <taxon>Cytophagales</taxon>
        <taxon>Persicobacteraceae</taxon>
        <taxon>Aureibacter</taxon>
    </lineage>
</organism>
<keyword evidence="8" id="KW-1185">Reference proteome</keyword>
<comment type="subcellular location">
    <subcellularLocation>
        <location evidence="1">Cell outer membrane</location>
    </subcellularLocation>
</comment>
<dbReference type="EMBL" id="JAVDQD010000001">
    <property type="protein sequence ID" value="MDR6237063.1"/>
    <property type="molecule type" value="Genomic_DNA"/>
</dbReference>
<comment type="caution">
    <text evidence="7">The sequence shown here is derived from an EMBL/GenBank/DDBJ whole genome shotgun (WGS) entry which is preliminary data.</text>
</comment>
<dbReference type="InterPro" id="IPR011990">
    <property type="entry name" value="TPR-like_helical_dom_sf"/>
</dbReference>
<evidence type="ECO:0000256" key="3">
    <source>
        <dbReference type="ARBA" id="ARBA00023237"/>
    </source>
</evidence>
<dbReference type="InterPro" id="IPR011659">
    <property type="entry name" value="WD40"/>
</dbReference>
<dbReference type="Pfam" id="PF00691">
    <property type="entry name" value="OmpA"/>
    <property type="match status" value="1"/>
</dbReference>
<proteinExistence type="predicted"/>
<dbReference type="InterPro" id="IPR036737">
    <property type="entry name" value="OmpA-like_sf"/>
</dbReference>
<dbReference type="InterPro" id="IPR006664">
    <property type="entry name" value="OMP_bac"/>
</dbReference>
<dbReference type="PROSITE" id="PS51123">
    <property type="entry name" value="OMPA_2"/>
    <property type="match status" value="1"/>
</dbReference>
<evidence type="ECO:0000256" key="4">
    <source>
        <dbReference type="PROSITE-ProRule" id="PRU00473"/>
    </source>
</evidence>
<name>A0AAE3XHP8_9BACT</name>
<evidence type="ECO:0000259" key="6">
    <source>
        <dbReference type="PROSITE" id="PS51123"/>
    </source>
</evidence>
<dbReference type="Proteomes" id="UP001185092">
    <property type="component" value="Unassembled WGS sequence"/>
</dbReference>
<evidence type="ECO:0000256" key="5">
    <source>
        <dbReference type="SAM" id="MobiDB-lite"/>
    </source>
</evidence>
<dbReference type="RefSeq" id="WP_309936497.1">
    <property type="nucleotide sequence ID" value="NZ_AP025305.1"/>
</dbReference>
<accession>A0AAE3XHP8</accession>
<feature type="compositionally biased region" description="Basic and acidic residues" evidence="5">
    <location>
        <begin position="639"/>
        <end position="649"/>
    </location>
</feature>
<dbReference type="GO" id="GO:0009279">
    <property type="term" value="C:cell outer membrane"/>
    <property type="evidence" value="ECO:0007669"/>
    <property type="project" value="UniProtKB-SubCell"/>
</dbReference>
<feature type="domain" description="OmpA-like" evidence="6">
    <location>
        <begin position="533"/>
        <end position="656"/>
    </location>
</feature>
<dbReference type="PANTHER" id="PTHR30329:SF21">
    <property type="entry name" value="LIPOPROTEIN YIAD-RELATED"/>
    <property type="match status" value="1"/>
</dbReference>
<sequence>MDKVNFRTFGIFLCLLAMLALPSLLNAQGKLSKGIKKVERGEYNSAISFFEQSVKKGEMVAESNYWIGECYRMSNRVKEARGYYKLAYDDGLPFEDLPLSYAISMVAHEDYSGAKIVLEEFVGREANEENENYIMNAEDYLANLEYLEQIEGKKSVYRVKNMESINTEFAEYAPFYYKGNLFFTSNRGEGDIYKATGSYFTDLYSVKTKGAIVDLESLQKLGKEFNSIGVNDGCIAFSPSGKTVVFAKGNTGKKKGRADVSLYITYKKDGKWTEPRLMEINTPDSWNSTPAFSHDGKTLYFSSNRMGGYGGTDLYSATKDSRGRWTNVRNMGPKINTFGNEMFPTVSKYGKFYFSSDGHPSFGGLDLFSAQRQNGTIVVRNLGKPINSAADDFALFMYSRGKGFFSSNREDGKGDDDIYTFVNTDPKKKIVNYYLAGISYTLDDEGNEVVLPNTSVKLLTTNEDVLGETVTDEEGNFKFRVYEGEVYNLFGAKDGYLTGRNTFSMIGKELPEEKMVKQINEVVYETKVVLNKLELNKAIVLENIYYDFDKANIREDAALELDKLVNILVDNPKIKIELSSHTDSKGEALYNQDLSQRRAESAVAYIISKGIEPVRLQAKGYGESAPIAPNTMPDGSDNPEGRQKNRRTEFKVTDIMDKQPSEGIKEENLEELFFGSGD</sequence>
<reference evidence="7" key="1">
    <citation type="submission" date="2023-07" db="EMBL/GenBank/DDBJ databases">
        <title>Genomic Encyclopedia of Type Strains, Phase IV (KMG-IV): sequencing the most valuable type-strain genomes for metagenomic binning, comparative biology and taxonomic classification.</title>
        <authorList>
            <person name="Goeker M."/>
        </authorList>
    </citation>
    <scope>NUCLEOTIDE SEQUENCE</scope>
    <source>
        <strain evidence="7">DSM 26174</strain>
    </source>
</reference>
<protein>
    <submittedName>
        <fullName evidence="7">Outer membrane protein OmpA-like peptidoglycan-associated protein</fullName>
    </submittedName>
</protein>
<gene>
    <name evidence="7" type="ORF">HNQ88_000039</name>
</gene>
<evidence type="ECO:0000256" key="2">
    <source>
        <dbReference type="ARBA" id="ARBA00023136"/>
    </source>
</evidence>
<dbReference type="PRINTS" id="PR01021">
    <property type="entry name" value="OMPADOMAIN"/>
</dbReference>
<dbReference type="AlphaFoldDB" id="A0AAE3XHP8"/>
<dbReference type="SUPFAM" id="SSF82171">
    <property type="entry name" value="DPP6 N-terminal domain-like"/>
    <property type="match status" value="1"/>
</dbReference>
<evidence type="ECO:0000313" key="8">
    <source>
        <dbReference type="Proteomes" id="UP001185092"/>
    </source>
</evidence>
<evidence type="ECO:0000256" key="1">
    <source>
        <dbReference type="ARBA" id="ARBA00004442"/>
    </source>
</evidence>
<dbReference type="InterPro" id="IPR050330">
    <property type="entry name" value="Bact_OuterMem_StrucFunc"/>
</dbReference>
<dbReference type="CDD" id="cd07185">
    <property type="entry name" value="OmpA_C-like"/>
    <property type="match status" value="1"/>
</dbReference>
<evidence type="ECO:0000313" key="7">
    <source>
        <dbReference type="EMBL" id="MDR6237063.1"/>
    </source>
</evidence>
<keyword evidence="3" id="KW-0998">Cell outer membrane</keyword>
<feature type="region of interest" description="Disordered" evidence="5">
    <location>
        <begin position="623"/>
        <end position="649"/>
    </location>
</feature>
<dbReference type="PANTHER" id="PTHR30329">
    <property type="entry name" value="STATOR ELEMENT OF FLAGELLAR MOTOR COMPLEX"/>
    <property type="match status" value="1"/>
</dbReference>
<dbReference type="SUPFAM" id="SSF103088">
    <property type="entry name" value="OmpA-like"/>
    <property type="match status" value="1"/>
</dbReference>